<dbReference type="SUPFAM" id="SSF52833">
    <property type="entry name" value="Thioredoxin-like"/>
    <property type="match status" value="1"/>
</dbReference>
<dbReference type="AlphaFoldDB" id="A0A934QEA4"/>
<reference evidence="1" key="1">
    <citation type="submission" date="2020-12" db="EMBL/GenBank/DDBJ databases">
        <title>Leucobacter sp. CAS2, isolated from Chromium sludge.</title>
        <authorList>
            <person name="Xu Z."/>
        </authorList>
    </citation>
    <scope>NUCLEOTIDE SEQUENCE</scope>
    <source>
        <strain evidence="1">CSA2</strain>
    </source>
</reference>
<accession>A0A934QEA4</accession>
<comment type="caution">
    <text evidence="1">The sequence shown here is derived from an EMBL/GenBank/DDBJ whole genome shotgun (WGS) entry which is preliminary data.</text>
</comment>
<dbReference type="Pfam" id="PF05768">
    <property type="entry name" value="Glrx-like"/>
    <property type="match status" value="1"/>
</dbReference>
<evidence type="ECO:0000313" key="1">
    <source>
        <dbReference type="EMBL" id="MBK0421764.1"/>
    </source>
</evidence>
<gene>
    <name evidence="1" type="ORF">JD292_06715</name>
</gene>
<name>A0A934QEA4_9MICO</name>
<sequence length="97" mass="10847">MREVRVTLIGKPGCHLCDDARETIELVRGELAAAGITTEFEELDILRDAQLARVHAEHIPVVQINGKRHAIWRVDPARFRSALERAARGPFGALRGR</sequence>
<protein>
    <submittedName>
        <fullName evidence="1">Glutaredoxin family protein</fullName>
    </submittedName>
</protein>
<dbReference type="Proteomes" id="UP000618733">
    <property type="component" value="Unassembled WGS sequence"/>
</dbReference>
<proteinExistence type="predicted"/>
<dbReference type="InterPro" id="IPR036249">
    <property type="entry name" value="Thioredoxin-like_sf"/>
</dbReference>
<evidence type="ECO:0000313" key="2">
    <source>
        <dbReference type="Proteomes" id="UP000618733"/>
    </source>
</evidence>
<dbReference type="Gene3D" id="3.40.30.10">
    <property type="entry name" value="Glutaredoxin"/>
    <property type="match status" value="1"/>
</dbReference>
<dbReference type="InterPro" id="IPR008554">
    <property type="entry name" value="Glutaredoxin-like"/>
</dbReference>
<dbReference type="EMBL" id="JAEHOI010000005">
    <property type="protein sequence ID" value="MBK0421764.1"/>
    <property type="molecule type" value="Genomic_DNA"/>
</dbReference>
<organism evidence="1 2">
    <name type="scientific">Leucobacter edaphi</name>
    <dbReference type="NCBI Taxonomy" id="2796472"/>
    <lineage>
        <taxon>Bacteria</taxon>
        <taxon>Bacillati</taxon>
        <taxon>Actinomycetota</taxon>
        <taxon>Actinomycetes</taxon>
        <taxon>Micrococcales</taxon>
        <taxon>Microbacteriaceae</taxon>
        <taxon>Leucobacter</taxon>
    </lineage>
</organism>
<dbReference type="RefSeq" id="WP_200131958.1">
    <property type="nucleotide sequence ID" value="NZ_JAEHOI010000005.1"/>
</dbReference>
<keyword evidence="2" id="KW-1185">Reference proteome</keyword>